<proteinExistence type="predicted"/>
<accession>A0ABT6C5D8</accession>
<dbReference type="EMBL" id="JAROAV010000024">
    <property type="protein sequence ID" value="MDF8264097.1"/>
    <property type="molecule type" value="Genomic_DNA"/>
</dbReference>
<dbReference type="InterPro" id="IPR050486">
    <property type="entry name" value="Mannose-1P_guanyltransferase"/>
</dbReference>
<dbReference type="Pfam" id="PF00483">
    <property type="entry name" value="NTP_transferase"/>
    <property type="match status" value="1"/>
</dbReference>
<sequence length="255" mass="26469">MSRRGRRAAVVLAGGRGTRMGGLVRDVPKPLLPVAGRPLITYQLERLAAADVTDVVVATGYLADAFPAALGDGSAYGVTLRLVVEDRPLGTGGGLRRALDAAGLGSGDTVVVVNGDLLSGHDLGSQLAAFEQDRSQRGAVATLHVRRVDDARPYGLVETGPDGRIHSFREKPSTPCAGLINAGTYVVDPSLLSAVDPGTVSSLERDVLPAAIARGAVLTAHRQDSDFLDVGTPEALQQAESSQLVRARAGHDRGV</sequence>
<dbReference type="InterPro" id="IPR005835">
    <property type="entry name" value="NTP_transferase_dom"/>
</dbReference>
<keyword evidence="3" id="KW-1185">Reference proteome</keyword>
<organism evidence="2 3">
    <name type="scientific">Luteipulveratus flavus</name>
    <dbReference type="NCBI Taxonomy" id="3031728"/>
    <lineage>
        <taxon>Bacteria</taxon>
        <taxon>Bacillati</taxon>
        <taxon>Actinomycetota</taxon>
        <taxon>Actinomycetes</taxon>
        <taxon>Micrococcales</taxon>
        <taxon>Dermacoccaceae</taxon>
        <taxon>Luteipulveratus</taxon>
    </lineage>
</organism>
<dbReference type="RefSeq" id="WP_277191702.1">
    <property type="nucleotide sequence ID" value="NZ_JAROAV010000024.1"/>
</dbReference>
<protein>
    <submittedName>
        <fullName evidence="2">NDP-sugar synthase</fullName>
    </submittedName>
</protein>
<evidence type="ECO:0000313" key="2">
    <source>
        <dbReference type="EMBL" id="MDF8264097.1"/>
    </source>
</evidence>
<dbReference type="InterPro" id="IPR029044">
    <property type="entry name" value="Nucleotide-diphossugar_trans"/>
</dbReference>
<gene>
    <name evidence="2" type="ORF">P4R38_07585</name>
</gene>
<dbReference type="PANTHER" id="PTHR22572">
    <property type="entry name" value="SUGAR-1-PHOSPHATE GUANYL TRANSFERASE"/>
    <property type="match status" value="1"/>
</dbReference>
<dbReference type="Gene3D" id="3.90.550.10">
    <property type="entry name" value="Spore Coat Polysaccharide Biosynthesis Protein SpsA, Chain A"/>
    <property type="match status" value="1"/>
</dbReference>
<reference evidence="2 3" key="1">
    <citation type="submission" date="2023-03" db="EMBL/GenBank/DDBJ databases">
        <title>YIM 133296 draft genome.</title>
        <authorList>
            <person name="Xiong L."/>
        </authorList>
    </citation>
    <scope>NUCLEOTIDE SEQUENCE [LARGE SCALE GENOMIC DNA]</scope>
    <source>
        <strain evidence="2 3">YIM 133296</strain>
    </source>
</reference>
<name>A0ABT6C5D8_9MICO</name>
<dbReference type="CDD" id="cd04181">
    <property type="entry name" value="NTP_transferase"/>
    <property type="match status" value="1"/>
</dbReference>
<dbReference type="Proteomes" id="UP001528912">
    <property type="component" value="Unassembled WGS sequence"/>
</dbReference>
<evidence type="ECO:0000313" key="3">
    <source>
        <dbReference type="Proteomes" id="UP001528912"/>
    </source>
</evidence>
<dbReference type="SUPFAM" id="SSF53448">
    <property type="entry name" value="Nucleotide-diphospho-sugar transferases"/>
    <property type="match status" value="1"/>
</dbReference>
<comment type="caution">
    <text evidence="2">The sequence shown here is derived from an EMBL/GenBank/DDBJ whole genome shotgun (WGS) entry which is preliminary data.</text>
</comment>
<evidence type="ECO:0000259" key="1">
    <source>
        <dbReference type="Pfam" id="PF00483"/>
    </source>
</evidence>
<feature type="domain" description="Nucleotidyl transferase" evidence="1">
    <location>
        <begin position="9"/>
        <end position="241"/>
    </location>
</feature>